<dbReference type="InterPro" id="IPR012961">
    <property type="entry name" value="Ski2/MTR4_C"/>
</dbReference>
<dbReference type="Pfam" id="PF08148">
    <property type="entry name" value="DSHCT"/>
    <property type="match status" value="1"/>
</dbReference>
<keyword evidence="12" id="KW-1185">Reference proteome</keyword>
<feature type="compositionally biased region" description="Basic and acidic residues" evidence="8">
    <location>
        <begin position="46"/>
        <end position="66"/>
    </location>
</feature>
<feature type="compositionally biased region" description="Basic residues" evidence="8">
    <location>
        <begin position="642"/>
        <end position="652"/>
    </location>
</feature>
<evidence type="ECO:0000256" key="7">
    <source>
        <dbReference type="ARBA" id="ARBA00023242"/>
    </source>
</evidence>
<evidence type="ECO:0000256" key="3">
    <source>
        <dbReference type="ARBA" id="ARBA00022741"/>
    </source>
</evidence>
<dbReference type="Pfam" id="PF00270">
    <property type="entry name" value="DEAD"/>
    <property type="match status" value="1"/>
</dbReference>
<dbReference type="CDD" id="cd13154">
    <property type="entry name" value="KOW_Mtr4"/>
    <property type="match status" value="1"/>
</dbReference>
<keyword evidence="4" id="KW-0378">Hydrolase</keyword>
<dbReference type="PROSITE" id="PS51194">
    <property type="entry name" value="HELICASE_CTER"/>
    <property type="match status" value="1"/>
</dbReference>
<organism evidence="11 12">
    <name type="scientific">Thelonectria olida</name>
    <dbReference type="NCBI Taxonomy" id="1576542"/>
    <lineage>
        <taxon>Eukaryota</taxon>
        <taxon>Fungi</taxon>
        <taxon>Dikarya</taxon>
        <taxon>Ascomycota</taxon>
        <taxon>Pezizomycotina</taxon>
        <taxon>Sordariomycetes</taxon>
        <taxon>Hypocreomycetidae</taxon>
        <taxon>Hypocreales</taxon>
        <taxon>Nectriaceae</taxon>
        <taxon>Thelonectria</taxon>
    </lineage>
</organism>
<dbReference type="SMART" id="SM00490">
    <property type="entry name" value="HELICc"/>
    <property type="match status" value="1"/>
</dbReference>
<gene>
    <name evidence="11" type="ORF">B0T10DRAFT_454484</name>
</gene>
<feature type="compositionally biased region" description="Acidic residues" evidence="8">
    <location>
        <begin position="312"/>
        <end position="331"/>
    </location>
</feature>
<evidence type="ECO:0000259" key="10">
    <source>
        <dbReference type="PROSITE" id="PS51194"/>
    </source>
</evidence>
<evidence type="ECO:0000256" key="6">
    <source>
        <dbReference type="ARBA" id="ARBA00022840"/>
    </source>
</evidence>
<dbReference type="SMART" id="SM00487">
    <property type="entry name" value="DEXDc"/>
    <property type="match status" value="1"/>
</dbReference>
<dbReference type="GO" id="GO:0003676">
    <property type="term" value="F:nucleic acid binding"/>
    <property type="evidence" value="ECO:0007669"/>
    <property type="project" value="InterPro"/>
</dbReference>
<dbReference type="EMBL" id="JAGPYM010000003">
    <property type="protein sequence ID" value="KAH6896577.1"/>
    <property type="molecule type" value="Genomic_DNA"/>
</dbReference>
<dbReference type="GO" id="GO:0004386">
    <property type="term" value="F:helicase activity"/>
    <property type="evidence" value="ECO:0007669"/>
    <property type="project" value="UniProtKB-KW"/>
</dbReference>
<comment type="caution">
    <text evidence="11">The sequence shown here is derived from an EMBL/GenBank/DDBJ whole genome shotgun (WGS) entry which is preliminary data.</text>
</comment>
<dbReference type="InterPro" id="IPR027417">
    <property type="entry name" value="P-loop_NTPase"/>
</dbReference>
<dbReference type="InterPro" id="IPR048392">
    <property type="entry name" value="MTR4-like_stalk"/>
</dbReference>
<proteinExistence type="inferred from homology"/>
<name>A0A9P8WBG8_9HYPO</name>
<dbReference type="Gene3D" id="1.10.3380.30">
    <property type="match status" value="1"/>
</dbReference>
<keyword evidence="3" id="KW-0547">Nucleotide-binding</keyword>
<evidence type="ECO:0000256" key="4">
    <source>
        <dbReference type="ARBA" id="ARBA00022801"/>
    </source>
</evidence>
<reference evidence="11 12" key="1">
    <citation type="journal article" date="2021" name="Nat. Commun.">
        <title>Genetic determinants of endophytism in the Arabidopsis root mycobiome.</title>
        <authorList>
            <person name="Mesny F."/>
            <person name="Miyauchi S."/>
            <person name="Thiergart T."/>
            <person name="Pickel B."/>
            <person name="Atanasova L."/>
            <person name="Karlsson M."/>
            <person name="Huettel B."/>
            <person name="Barry K.W."/>
            <person name="Haridas S."/>
            <person name="Chen C."/>
            <person name="Bauer D."/>
            <person name="Andreopoulos W."/>
            <person name="Pangilinan J."/>
            <person name="LaButti K."/>
            <person name="Riley R."/>
            <person name="Lipzen A."/>
            <person name="Clum A."/>
            <person name="Drula E."/>
            <person name="Henrissat B."/>
            <person name="Kohler A."/>
            <person name="Grigoriev I.V."/>
            <person name="Martin F.M."/>
            <person name="Hacquard S."/>
        </authorList>
    </citation>
    <scope>NUCLEOTIDE SEQUENCE [LARGE SCALE GENOMIC DNA]</scope>
    <source>
        <strain evidence="11 12">MPI-CAGE-CH-0241</strain>
    </source>
</reference>
<feature type="compositionally biased region" description="Basic and acidic residues" evidence="8">
    <location>
        <begin position="283"/>
        <end position="293"/>
    </location>
</feature>
<dbReference type="GO" id="GO:0016787">
    <property type="term" value="F:hydrolase activity"/>
    <property type="evidence" value="ECO:0007669"/>
    <property type="project" value="UniProtKB-KW"/>
</dbReference>
<dbReference type="OrthoDB" id="64767at2759"/>
<dbReference type="FunFam" id="3.40.50.300:FF:000141">
    <property type="entry name" value="ATP-dependent RNA helicase DOB1"/>
    <property type="match status" value="1"/>
</dbReference>
<dbReference type="Proteomes" id="UP000777438">
    <property type="component" value="Unassembled WGS sequence"/>
</dbReference>
<dbReference type="CDD" id="cd18795">
    <property type="entry name" value="SF2_C_Ski2"/>
    <property type="match status" value="1"/>
</dbReference>
<evidence type="ECO:0000259" key="9">
    <source>
        <dbReference type="PROSITE" id="PS51192"/>
    </source>
</evidence>
<keyword evidence="6" id="KW-0067">ATP-binding</keyword>
<dbReference type="InterPro" id="IPR014001">
    <property type="entry name" value="Helicase_ATP-bd"/>
</dbReference>
<feature type="domain" description="Helicase C-terminal" evidence="10">
    <location>
        <begin position="693"/>
        <end position="865"/>
    </location>
</feature>
<evidence type="ECO:0000313" key="12">
    <source>
        <dbReference type="Proteomes" id="UP000777438"/>
    </source>
</evidence>
<evidence type="ECO:0000256" key="1">
    <source>
        <dbReference type="ARBA" id="ARBA00004123"/>
    </source>
</evidence>
<protein>
    <submittedName>
        <fullName evidence="11">ATP-dependent RNA helicase DOB1</fullName>
    </submittedName>
</protein>
<dbReference type="Pfam" id="PF21408">
    <property type="entry name" value="MTR4-like_stalk"/>
    <property type="match status" value="1"/>
</dbReference>
<dbReference type="Gene3D" id="2.40.30.300">
    <property type="match status" value="1"/>
</dbReference>
<evidence type="ECO:0000313" key="11">
    <source>
        <dbReference type="EMBL" id="KAH6896577.1"/>
    </source>
</evidence>
<dbReference type="SMART" id="SM01142">
    <property type="entry name" value="DSHCT"/>
    <property type="match status" value="1"/>
</dbReference>
<dbReference type="FunFam" id="2.40.30.300:FF:000001">
    <property type="entry name" value="Mtr4 exosome RNA helicase"/>
    <property type="match status" value="1"/>
</dbReference>
<dbReference type="GO" id="GO:0006401">
    <property type="term" value="P:RNA catabolic process"/>
    <property type="evidence" value="ECO:0007669"/>
    <property type="project" value="UniProtKB-ARBA"/>
</dbReference>
<dbReference type="FunFam" id="3.40.50.300:FF:000083">
    <property type="entry name" value="ATP-dependent RNA helicase DOB1"/>
    <property type="match status" value="1"/>
</dbReference>
<dbReference type="GO" id="GO:0005524">
    <property type="term" value="F:ATP binding"/>
    <property type="evidence" value="ECO:0007669"/>
    <property type="project" value="UniProtKB-KW"/>
</dbReference>
<comment type="subcellular location">
    <subcellularLocation>
        <location evidence="1">Nucleus</location>
    </subcellularLocation>
</comment>
<feature type="region of interest" description="Disordered" evidence="8">
    <location>
        <begin position="633"/>
        <end position="659"/>
    </location>
</feature>
<feature type="region of interest" description="Disordered" evidence="8">
    <location>
        <begin position="42"/>
        <end position="66"/>
    </location>
</feature>
<dbReference type="InterPro" id="IPR001650">
    <property type="entry name" value="Helicase_C-like"/>
</dbReference>
<dbReference type="Gene3D" id="3.40.50.300">
    <property type="entry name" value="P-loop containing nucleotide triphosphate hydrolases"/>
    <property type="match status" value="2"/>
</dbReference>
<keyword evidence="7" id="KW-0539">Nucleus</keyword>
<dbReference type="GO" id="GO:0005634">
    <property type="term" value="C:nucleus"/>
    <property type="evidence" value="ECO:0007669"/>
    <property type="project" value="UniProtKB-SubCell"/>
</dbReference>
<dbReference type="FunFam" id="1.10.3380.30:FF:000003">
    <property type="entry name" value="ATP dependent RNA helicase (Dob1)"/>
    <property type="match status" value="1"/>
</dbReference>
<dbReference type="InterPro" id="IPR025696">
    <property type="entry name" value="Beta-barrel_MTR4"/>
</dbReference>
<feature type="domain" description="Helicase ATP-binding" evidence="9">
    <location>
        <begin position="425"/>
        <end position="581"/>
    </location>
</feature>
<dbReference type="InterPro" id="IPR050699">
    <property type="entry name" value="RNA-DNA_Helicase"/>
</dbReference>
<dbReference type="PROSITE" id="PS51192">
    <property type="entry name" value="HELICASE_ATP_BIND_1"/>
    <property type="match status" value="1"/>
</dbReference>
<feature type="compositionally biased region" description="Gly residues" evidence="8">
    <location>
        <begin position="103"/>
        <end position="113"/>
    </location>
</feature>
<evidence type="ECO:0000256" key="8">
    <source>
        <dbReference type="SAM" id="MobiDB-lite"/>
    </source>
</evidence>
<dbReference type="Pfam" id="PF13234">
    <property type="entry name" value="MTR4_beta-barrel"/>
    <property type="match status" value="1"/>
</dbReference>
<dbReference type="PANTHER" id="PTHR12131">
    <property type="entry name" value="ATP-DEPENDENT RNA AND DNA HELICASE"/>
    <property type="match status" value="1"/>
</dbReference>
<dbReference type="SUPFAM" id="SSF52540">
    <property type="entry name" value="P-loop containing nucleoside triphosphate hydrolases"/>
    <property type="match status" value="1"/>
</dbReference>
<evidence type="ECO:0000256" key="2">
    <source>
        <dbReference type="ARBA" id="ARBA00010140"/>
    </source>
</evidence>
<dbReference type="CDD" id="cd18024">
    <property type="entry name" value="DEXHc_Mtr4-like"/>
    <property type="match status" value="1"/>
</dbReference>
<sequence>MSIQYIQQSTARVPNLSIGKHRANRLAVRLLGLLVFASNRSTQKPRTGDAKGGEETSAHEGPVEDGKGLLAGVEGDVAVGALGVVVGRGEAGAGGLEASTGDQRGGGASGGAGEHLQRSISSERRARSSMTSRVCSVTNFIVGAVVGLDDIGKNRLNSIASALTFFSAASPLCPSNFLAKPGPCCVAHTGNCDRDLALSPLSRATFLRFRVFVSSELFSTELWFSPHLPASNHRCRALLASLRYISSRSNPRTEDRDRTAVMDEMFDVFEGKVDPPSASEDEQMPKTRKGDQTKKRKADQVTNGGASKTEDVDMGDDTEESTQDASEDEQSDTPSQQDKKRRKKEDDAGTVITDTFQTAESREVTGGGSLNDSDSSIVLSHNIQHQVALPPDLDYEYVPLSEHKAPKEPARTYNFKLDPFQSLSVASIEREESVLVSAHTSAGKTVVAEYAVAQCLKRNQRVIYTSPIKALSNQKYRDFEAIFGDVGLMTGDVTINPTASCLVMTTEILRSMLYRGSEIMREVAWVVFDEIHYMRDKTRGVVWEETIIMLPDKVRYVFLSATIPNAFQFAEWIAKIHHQACHVVYTDFRPTPLQNYFYPNGGTGARLVVDEKSNFNEQNFNLVMSEVEAKKGADPADAMAKQKGKGKNKKTNKGGADEGSDIHKIIRMTIRKKFNPVIVFNFSKRECENMAMNISSLSFNDDSEKALVQKVFTNAIESLSEQDRELPQIVHLLPLLQRGIGVHHSGLLPILKETIEILFQESLIKVLFATETFSIGLNMPAKTVVFTQVTKWDGVKRRPLTSSEYIQMAGRAGRRGLDARGVVIMMIDDKLEPETAKEIVTGQQDRLNSAFYLGYNMVLNLLRIEAISPEFMLERCFHQFQNAACVPALEKELMSLQQERDSMSIPDEATVKDYYHIRQQLNTYTKDMRAVIQHPNYCITYLQPGRLVQIFNPEESPENVSGGVDFGWGVLVDHKQRRAPKHGEPDYTPQESHIIDVLLPISRSSAHFTPGQPAGQMPPGLKPSAEEDDTIYAVVPCLLTCIKAMSQIRLFLPKEGLKGDQDREQAWKSLNEVQRRFPDGLPPLDPLENMDISDEGFKQLLRKIEVLESRLLANPLHLSPLLPSLWDQYHAKMQLAAKVKDKKKAIAKSHSIAQMDELKSRKRVLRRLGFINDAEVVQLKARVACEISSTEGHELLLSELLFDRFFNELTPEACAAILSCFIFDEKVEAPALKEELEKPFREIKAKARIIAKVSQEAKLDVNEEEFVNKLKYQLMETVYAWAQGRPFIEICKMTNVYEGSLIRLFRRLEELLRQMAQAAKVMGNDDLTKKFEESLQKIRRDIVAAQSLYL</sequence>
<feature type="compositionally biased region" description="Basic and acidic residues" evidence="8">
    <location>
        <begin position="115"/>
        <end position="126"/>
    </location>
</feature>
<keyword evidence="5 11" id="KW-0347">Helicase</keyword>
<evidence type="ECO:0000256" key="5">
    <source>
        <dbReference type="ARBA" id="ARBA00022806"/>
    </source>
</evidence>
<dbReference type="Pfam" id="PF00271">
    <property type="entry name" value="Helicase_C"/>
    <property type="match status" value="1"/>
</dbReference>
<feature type="region of interest" description="Disordered" evidence="8">
    <location>
        <begin position="94"/>
        <end position="127"/>
    </location>
</feature>
<dbReference type="GO" id="GO:0000460">
    <property type="term" value="P:maturation of 5.8S rRNA"/>
    <property type="evidence" value="ECO:0007669"/>
    <property type="project" value="TreeGrafter"/>
</dbReference>
<comment type="similarity">
    <text evidence="2">Belongs to the helicase family. SKI2 subfamily.</text>
</comment>
<dbReference type="PANTHER" id="PTHR12131:SF7">
    <property type="entry name" value="EXOSOME RNA HELICASE MTR4"/>
    <property type="match status" value="1"/>
</dbReference>
<accession>A0A9P8WBG8</accession>
<dbReference type="InterPro" id="IPR011545">
    <property type="entry name" value="DEAD/DEAH_box_helicase_dom"/>
</dbReference>
<feature type="region of interest" description="Disordered" evidence="8">
    <location>
        <begin position="270"/>
        <end position="370"/>
    </location>
</feature>